<gene>
    <name evidence="2" type="ORF">FH972_022487</name>
</gene>
<keyword evidence="3" id="KW-1185">Reference proteome</keyword>
<dbReference type="EMBL" id="VIBQ01000012">
    <property type="protein sequence ID" value="KAB8342890.1"/>
    <property type="molecule type" value="Genomic_DNA"/>
</dbReference>
<accession>A0A5N6KSQ5</accession>
<dbReference type="PANTHER" id="PTHR38703:SF1">
    <property type="entry name" value="ALLERGEN"/>
    <property type="match status" value="1"/>
</dbReference>
<feature type="compositionally biased region" description="Polar residues" evidence="1">
    <location>
        <begin position="298"/>
        <end position="311"/>
    </location>
</feature>
<evidence type="ECO:0000256" key="1">
    <source>
        <dbReference type="SAM" id="MobiDB-lite"/>
    </source>
</evidence>
<organism evidence="2 3">
    <name type="scientific">Carpinus fangiana</name>
    <dbReference type="NCBI Taxonomy" id="176857"/>
    <lineage>
        <taxon>Eukaryota</taxon>
        <taxon>Viridiplantae</taxon>
        <taxon>Streptophyta</taxon>
        <taxon>Embryophyta</taxon>
        <taxon>Tracheophyta</taxon>
        <taxon>Spermatophyta</taxon>
        <taxon>Magnoliopsida</taxon>
        <taxon>eudicotyledons</taxon>
        <taxon>Gunneridae</taxon>
        <taxon>Pentapetalae</taxon>
        <taxon>rosids</taxon>
        <taxon>fabids</taxon>
        <taxon>Fagales</taxon>
        <taxon>Betulaceae</taxon>
        <taxon>Carpinus</taxon>
    </lineage>
</organism>
<feature type="region of interest" description="Disordered" evidence="1">
    <location>
        <begin position="342"/>
        <end position="422"/>
    </location>
</feature>
<feature type="compositionally biased region" description="Polar residues" evidence="1">
    <location>
        <begin position="151"/>
        <end position="161"/>
    </location>
</feature>
<feature type="region of interest" description="Disordered" evidence="1">
    <location>
        <begin position="298"/>
        <end position="321"/>
    </location>
</feature>
<dbReference type="PANTHER" id="PTHR38703">
    <property type="entry name" value="CHROMOSOME 8, WHOLE GENOME SHOTGUN SEQUENCE"/>
    <property type="match status" value="1"/>
</dbReference>
<feature type="region of interest" description="Disordered" evidence="1">
    <location>
        <begin position="1"/>
        <end position="165"/>
    </location>
</feature>
<reference evidence="2 3" key="1">
    <citation type="submission" date="2019-06" db="EMBL/GenBank/DDBJ databases">
        <title>A chromosomal-level reference genome of Carpinus fangiana (Coryloideae, Betulaceae).</title>
        <authorList>
            <person name="Yang X."/>
            <person name="Wang Z."/>
            <person name="Zhang L."/>
            <person name="Hao G."/>
            <person name="Liu J."/>
            <person name="Yang Y."/>
        </authorList>
    </citation>
    <scope>NUCLEOTIDE SEQUENCE [LARGE SCALE GENOMIC DNA]</scope>
    <source>
        <strain evidence="2">Cfa_2016G</strain>
        <tissue evidence="2">Leaf</tissue>
    </source>
</reference>
<proteinExistence type="predicted"/>
<feature type="compositionally biased region" description="Polar residues" evidence="1">
    <location>
        <begin position="28"/>
        <end position="51"/>
    </location>
</feature>
<evidence type="ECO:0000313" key="3">
    <source>
        <dbReference type="Proteomes" id="UP000327013"/>
    </source>
</evidence>
<feature type="compositionally biased region" description="Low complexity" evidence="1">
    <location>
        <begin position="126"/>
        <end position="139"/>
    </location>
</feature>
<feature type="compositionally biased region" description="Basic residues" evidence="1">
    <location>
        <begin position="85"/>
        <end position="99"/>
    </location>
</feature>
<protein>
    <submittedName>
        <fullName evidence="2">Uncharacterized protein</fullName>
    </submittedName>
</protein>
<dbReference type="OrthoDB" id="5325276at2759"/>
<name>A0A5N6KSQ5_9ROSI</name>
<dbReference type="AlphaFoldDB" id="A0A5N6KSQ5"/>
<comment type="caution">
    <text evidence="2">The sequence shown here is derived from an EMBL/GenBank/DDBJ whole genome shotgun (WGS) entry which is preliminary data.</text>
</comment>
<feature type="compositionally biased region" description="Basic and acidic residues" evidence="1">
    <location>
        <begin position="365"/>
        <end position="385"/>
    </location>
</feature>
<sequence>MAQRRSPPRPTEALSTLSPDHEEPLSTLPGNQHQQFSSPTIIAAPTTTMNASEGGKSSRPKSGDPSYASYWLPDPNDRHESARSQPKRRSMTSRMKIKRPSATPDHGRKALASSPPTVPRGDLDKPFPSSSKPSQVPSSNLPAPAPEVPISSHSGTTSSTKALHENDASTELESGTNALLGHNSTIVSNNEDFDHYSETVDVETQYAKPVVHETIEPHVHHVVTNSITRDIHNHHIVHRVQPISDVVVLPTKHYAPLGPKGALVEISDPGPIPAGVSGAPPKTRERTWKTAYRLPEQAATTVNPSSGSAKATKQEERDWVGDDGVHKKETTWFHPAMANYPGEPAREKATESAVSAVQPASRKTLRQEDSGRSRTDAALHEREAEANASRMASSDQIMTRVEGKEDVEADLGPRIAKLSVRQ</sequence>
<evidence type="ECO:0000313" key="2">
    <source>
        <dbReference type="EMBL" id="KAB8342890.1"/>
    </source>
</evidence>
<feature type="compositionally biased region" description="Basic and acidic residues" evidence="1">
    <location>
        <begin position="312"/>
        <end position="321"/>
    </location>
</feature>
<dbReference type="Proteomes" id="UP000327013">
    <property type="component" value="Unassembled WGS sequence"/>
</dbReference>